<dbReference type="PANTHER" id="PTHR11895">
    <property type="entry name" value="TRANSAMIDASE"/>
    <property type="match status" value="1"/>
</dbReference>
<dbReference type="Gene3D" id="3.90.1300.10">
    <property type="entry name" value="Amidase signature (AS) domain"/>
    <property type="match status" value="1"/>
</dbReference>
<dbReference type="InterPro" id="IPR023631">
    <property type="entry name" value="Amidase_dom"/>
</dbReference>
<dbReference type="Pfam" id="PF01425">
    <property type="entry name" value="Amidase"/>
    <property type="match status" value="1"/>
</dbReference>
<comment type="caution">
    <text evidence="3">The sequence shown here is derived from an EMBL/GenBank/DDBJ whole genome shotgun (WGS) entry which is preliminary data.</text>
</comment>
<sequence precursor="true">MMQMAGSHESSLHSLSAVAMAAGFASGQWTPVQVWKSLQDAIKGDAFNAFTVVDEGGAQQQAEASTLRWQQGNALGPLDGVPVSIKDLVMQQGLPTARGSCVAPAVLANVDAPVVRHLRTAGAVLFAKTTTTEMGCSIHGDSLAHGRTLHPLDASRTIGGSSCGAAAHLAAGWGPLAVGSDAGGSVRIPAAYAGLVGFKPSFAQIPMWPASPFAEFAHLGPMARDVADVQALMACIAQADVRDTASTFARVDVELLKRPLRIGICRYLGGHWLQSEIEQAMLNLSMQLQGRLLNQQPIELVDIDLAGVQTGTEMWAVWCSRVLESGLDWTEQELQRAGPDMQKQLSQGQAQSVRDLARARQQLRLAAGRLGEVFAKVDILLTPTTASTAPLAGDFVVDAFPGAAALRAIGNWMAATPFSHPWNLTQQPALSIPWGLDQAGLPFGLQVIGARYSDSLVLSIGKALEALRKECES</sequence>
<dbReference type="Proteomes" id="UP000003039">
    <property type="component" value="Unassembled WGS sequence"/>
</dbReference>
<dbReference type="EMBL" id="AAUJ02000001">
    <property type="protein sequence ID" value="EED69247.1"/>
    <property type="molecule type" value="Genomic_DNA"/>
</dbReference>
<protein>
    <submittedName>
        <fullName evidence="3">Amidase</fullName>
    </submittedName>
</protein>
<proteinExistence type="inferred from homology"/>
<evidence type="ECO:0000313" key="3">
    <source>
        <dbReference type="EMBL" id="EED69247.1"/>
    </source>
</evidence>
<dbReference type="PANTHER" id="PTHR11895:SF7">
    <property type="entry name" value="GLUTAMYL-TRNA(GLN) AMIDOTRANSFERASE SUBUNIT A, MITOCHONDRIAL"/>
    <property type="match status" value="1"/>
</dbReference>
<evidence type="ECO:0000256" key="1">
    <source>
        <dbReference type="ARBA" id="ARBA00009199"/>
    </source>
</evidence>
<accession>B7WTX6</accession>
<reference evidence="3 4" key="1">
    <citation type="journal article" date="2004" name="Appl. Environ. Microbiol.">
        <title>Mineralization of individual congeners of linear alkylbenzenesulfonate by defined pairs of heterotrophic bacteria.</title>
        <authorList>
            <person name="Schleheck D."/>
            <person name="Knepper T.P."/>
            <person name="Fischer K."/>
            <person name="Cook A.M."/>
        </authorList>
    </citation>
    <scope>NUCLEOTIDE SEQUENCE [LARGE SCALE GENOMIC DNA]</scope>
    <source>
        <strain evidence="4">DSM 14576 / KF-1</strain>
    </source>
</reference>
<dbReference type="InterPro" id="IPR000120">
    <property type="entry name" value="Amidase"/>
</dbReference>
<dbReference type="InterPro" id="IPR036928">
    <property type="entry name" value="AS_sf"/>
</dbReference>
<dbReference type="SUPFAM" id="SSF75304">
    <property type="entry name" value="Amidase signature (AS) enzymes"/>
    <property type="match status" value="1"/>
</dbReference>
<feature type="domain" description="Amidase" evidence="2">
    <location>
        <begin position="45"/>
        <end position="458"/>
    </location>
</feature>
<dbReference type="OrthoDB" id="8576090at2"/>
<organism evidence="3 4">
    <name type="scientific">Comamonas testosteroni (strain DSM 14576 / KF-1)</name>
    <name type="common">Pseudomonas testosteroni</name>
    <dbReference type="NCBI Taxonomy" id="399795"/>
    <lineage>
        <taxon>Bacteria</taxon>
        <taxon>Pseudomonadati</taxon>
        <taxon>Pseudomonadota</taxon>
        <taxon>Betaproteobacteria</taxon>
        <taxon>Burkholderiales</taxon>
        <taxon>Comamonadaceae</taxon>
        <taxon>Comamonas</taxon>
    </lineage>
</organism>
<name>B7WTX6_COMTK</name>
<dbReference type="RefSeq" id="WP_003058348.1">
    <property type="nucleotide sequence ID" value="NZ_AAUJ02000001.1"/>
</dbReference>
<dbReference type="AlphaFoldDB" id="B7WTX6"/>
<dbReference type="eggNOG" id="COG0154">
    <property type="taxonomic scope" value="Bacteria"/>
</dbReference>
<gene>
    <name evidence="3" type="ORF">CtesDRAFT_PD4195</name>
</gene>
<evidence type="ECO:0000259" key="2">
    <source>
        <dbReference type="Pfam" id="PF01425"/>
    </source>
</evidence>
<dbReference type="GO" id="GO:0003824">
    <property type="term" value="F:catalytic activity"/>
    <property type="evidence" value="ECO:0007669"/>
    <property type="project" value="InterPro"/>
</dbReference>
<comment type="similarity">
    <text evidence="1">Belongs to the amidase family.</text>
</comment>
<evidence type="ECO:0000313" key="4">
    <source>
        <dbReference type="Proteomes" id="UP000003039"/>
    </source>
</evidence>